<reference evidence="3" key="1">
    <citation type="submission" date="2019-03" db="EMBL/GenBank/DDBJ databases">
        <title>Improved annotation for the trematode Fasciola hepatica.</title>
        <authorList>
            <person name="Choi Y.-J."/>
            <person name="Martin J."/>
            <person name="Mitreva M."/>
        </authorList>
    </citation>
    <scope>NUCLEOTIDE SEQUENCE [LARGE SCALE GENOMIC DNA]</scope>
</reference>
<comment type="caution">
    <text evidence="3">The sequence shown here is derived from an EMBL/GenBank/DDBJ whole genome shotgun (WGS) entry which is preliminary data.</text>
</comment>
<evidence type="ECO:0000313" key="3">
    <source>
        <dbReference type="EMBL" id="THD25673.1"/>
    </source>
</evidence>
<keyword evidence="4" id="KW-1185">Reference proteome</keyword>
<dbReference type="PROSITE" id="PS50106">
    <property type="entry name" value="PDZ"/>
    <property type="match status" value="1"/>
</dbReference>
<organism evidence="3 4">
    <name type="scientific">Fasciola hepatica</name>
    <name type="common">Liver fluke</name>
    <dbReference type="NCBI Taxonomy" id="6192"/>
    <lineage>
        <taxon>Eukaryota</taxon>
        <taxon>Metazoa</taxon>
        <taxon>Spiralia</taxon>
        <taxon>Lophotrochozoa</taxon>
        <taxon>Platyhelminthes</taxon>
        <taxon>Trematoda</taxon>
        <taxon>Digenea</taxon>
        <taxon>Plagiorchiida</taxon>
        <taxon>Echinostomata</taxon>
        <taxon>Echinostomatoidea</taxon>
        <taxon>Fasciolidae</taxon>
        <taxon>Fasciola</taxon>
    </lineage>
</organism>
<dbReference type="EMBL" id="JXXN02001039">
    <property type="protein sequence ID" value="THD25673.1"/>
    <property type="molecule type" value="Genomic_DNA"/>
</dbReference>
<feature type="region of interest" description="Disordered" evidence="1">
    <location>
        <begin position="1"/>
        <end position="22"/>
    </location>
</feature>
<accession>A0A4E0RDT5</accession>
<evidence type="ECO:0000256" key="1">
    <source>
        <dbReference type="SAM" id="MobiDB-lite"/>
    </source>
</evidence>
<feature type="compositionally biased region" description="Polar residues" evidence="1">
    <location>
        <begin position="1"/>
        <end position="11"/>
    </location>
</feature>
<proteinExistence type="predicted"/>
<feature type="compositionally biased region" description="Basic and acidic residues" evidence="1">
    <location>
        <begin position="134"/>
        <end position="143"/>
    </location>
</feature>
<feature type="compositionally biased region" description="Acidic residues" evidence="1">
    <location>
        <begin position="120"/>
        <end position="133"/>
    </location>
</feature>
<evidence type="ECO:0000259" key="2">
    <source>
        <dbReference type="PROSITE" id="PS50106"/>
    </source>
</evidence>
<name>A0A4E0RDT5_FASHE</name>
<feature type="region of interest" description="Disordered" evidence="1">
    <location>
        <begin position="34"/>
        <end position="211"/>
    </location>
</feature>
<dbReference type="Pfam" id="PF00595">
    <property type="entry name" value="PDZ"/>
    <property type="match status" value="1"/>
</dbReference>
<dbReference type="InterPro" id="IPR036034">
    <property type="entry name" value="PDZ_sf"/>
</dbReference>
<protein>
    <recommendedName>
        <fullName evidence="2">PDZ domain-containing protein</fullName>
    </recommendedName>
</protein>
<dbReference type="InterPro" id="IPR001478">
    <property type="entry name" value="PDZ"/>
</dbReference>
<feature type="compositionally biased region" description="Low complexity" evidence="1">
    <location>
        <begin position="189"/>
        <end position="198"/>
    </location>
</feature>
<evidence type="ECO:0000313" key="4">
    <source>
        <dbReference type="Proteomes" id="UP000230066"/>
    </source>
</evidence>
<feature type="compositionally biased region" description="Basic and acidic residues" evidence="1">
    <location>
        <begin position="34"/>
        <end position="43"/>
    </location>
</feature>
<feature type="compositionally biased region" description="Polar residues" evidence="1">
    <location>
        <begin position="94"/>
        <end position="109"/>
    </location>
</feature>
<feature type="domain" description="PDZ" evidence="2">
    <location>
        <begin position="420"/>
        <end position="503"/>
    </location>
</feature>
<dbReference type="Gene3D" id="2.30.42.10">
    <property type="match status" value="1"/>
</dbReference>
<feature type="compositionally biased region" description="Polar residues" evidence="1">
    <location>
        <begin position="144"/>
        <end position="161"/>
    </location>
</feature>
<sequence>MSDTEANQPEENQAEVITHNEEIREVGEVVAVVLEHKEARDQVGDDEDTGEESSNQNKPTEETEQANEKQPESYPDEDTVAVVRDNSPIPEVENQLTTDNATPHDNQMNKPYERNREPSEELEYEPMLDDQTAEGDKERDSGRKTYTSVTTNDLSETTVSPRENEAPPDESVEEIPFQSVSDRRQMFETPIVPSTTPTPVLPAPEQPLSAPVKRQVSWEPGVETITVDQSKNTLEVDQSMPQVSAYNDWVPSTNPPSTPGRLVYGSVPSVNSKPSNQLIGQVTDQMATVSMNAGFPTPRRTKPYQSALYRRQPVNQQPSQPFYVRPNFCISPRSLPGTPSAESMQATVEPWNNYPNQSTPMTAPPPPPLSPPLPAHPIPIQQPAASSYQQYGPTVSRKISGTPPYVGSQVIATETGPSVTVSLRRPTSERHWGFTFFGGSENGCPPFVNKVTSGSLAAQHGIEVGDVIVSICNSLTVGKTQEQLKAEMLRAGNELDLVLIRRGVDLNKIAQLAPKALPTSPISPPPSSSGFQDRQFLFHGSVARTPHVEPIASRGRSFRTIKTKSIRLLEEQLASGQSPSSVIQTKQHYQGARGLPASGTPSTYMRAYGQNPSLGYLGRTTAGPGSINDPAWTGRETAVPIHSAQYARSVIAPNDSSYVNDSGAIPLDQSSMVQPTWETQSYSGQVSGWTMPATTYQPQPQQYFQPPPLNMSSPQAVVYPNPNYSPGSAYSVSTNISVPIHGRPQWPGQP</sequence>
<dbReference type="AlphaFoldDB" id="A0A4E0RDT5"/>
<dbReference type="Proteomes" id="UP000230066">
    <property type="component" value="Unassembled WGS sequence"/>
</dbReference>
<dbReference type="SUPFAM" id="SSF50156">
    <property type="entry name" value="PDZ domain-like"/>
    <property type="match status" value="1"/>
</dbReference>
<dbReference type="SMART" id="SM00228">
    <property type="entry name" value="PDZ"/>
    <property type="match status" value="1"/>
</dbReference>
<gene>
    <name evidence="3" type="ORF">D915_003397</name>
</gene>